<reference evidence="2 3" key="1">
    <citation type="submission" date="2019-12" db="EMBL/GenBank/DDBJ databases">
        <authorList>
            <person name="Alioto T."/>
            <person name="Alioto T."/>
            <person name="Gomez Garrido J."/>
        </authorList>
    </citation>
    <scope>NUCLEOTIDE SEQUENCE [LARGE SCALE GENOMIC DNA]</scope>
</reference>
<dbReference type="Pfam" id="PF04484">
    <property type="entry name" value="QWRF"/>
    <property type="match status" value="1"/>
</dbReference>
<comment type="caution">
    <text evidence="2">The sequence shown here is derived from an EMBL/GenBank/DDBJ whole genome shotgun (WGS) entry which is preliminary data.</text>
</comment>
<gene>
    <name evidence="2" type="ORF">OLEA9_A060648</name>
</gene>
<dbReference type="Proteomes" id="UP000594638">
    <property type="component" value="Unassembled WGS sequence"/>
</dbReference>
<dbReference type="PANTHER" id="PTHR31807">
    <property type="entry name" value="AUGMIN FAMILY MEMBER"/>
    <property type="match status" value="1"/>
</dbReference>
<keyword evidence="3" id="KW-1185">Reference proteome</keyword>
<proteinExistence type="inferred from homology"/>
<sequence length="76" mass="8374">MQIQPAQLTCLDEWAFIERDNTNSLSSAIQDLRVSTLHIPFTGGAKGDIETVKAAIYSAVDVMQSIRFSLCSILSR</sequence>
<dbReference type="PANTHER" id="PTHR31807:SF37">
    <property type="entry name" value="HAUS AUGMIN-LIKE COMPLEX SUBUNIT 8"/>
    <property type="match status" value="1"/>
</dbReference>
<dbReference type="AlphaFoldDB" id="A0A8S0ULC0"/>
<evidence type="ECO:0000313" key="3">
    <source>
        <dbReference type="Proteomes" id="UP000594638"/>
    </source>
</evidence>
<comment type="similarity">
    <text evidence="1">Belongs to the QWRF family.</text>
</comment>
<feature type="non-terminal residue" evidence="2">
    <location>
        <position position="1"/>
    </location>
</feature>
<dbReference type="OrthoDB" id="1924320at2759"/>
<dbReference type="GO" id="GO:0051225">
    <property type="term" value="P:spindle assembly"/>
    <property type="evidence" value="ECO:0007669"/>
    <property type="project" value="TreeGrafter"/>
</dbReference>
<evidence type="ECO:0000256" key="1">
    <source>
        <dbReference type="ARBA" id="ARBA00010016"/>
    </source>
</evidence>
<dbReference type="GO" id="GO:0005880">
    <property type="term" value="C:nuclear microtubule"/>
    <property type="evidence" value="ECO:0007669"/>
    <property type="project" value="TreeGrafter"/>
</dbReference>
<dbReference type="GO" id="GO:0005737">
    <property type="term" value="C:cytoplasm"/>
    <property type="evidence" value="ECO:0007669"/>
    <property type="project" value="TreeGrafter"/>
</dbReference>
<dbReference type="Gramene" id="OE9A060648T1">
    <property type="protein sequence ID" value="OE9A060648C1"/>
    <property type="gene ID" value="OE9A060648"/>
</dbReference>
<dbReference type="GO" id="GO:0008017">
    <property type="term" value="F:microtubule binding"/>
    <property type="evidence" value="ECO:0007669"/>
    <property type="project" value="TreeGrafter"/>
</dbReference>
<dbReference type="EMBL" id="CACTIH010008012">
    <property type="protein sequence ID" value="CAA3019033.1"/>
    <property type="molecule type" value="Genomic_DNA"/>
</dbReference>
<accession>A0A8S0ULC0</accession>
<organism evidence="2 3">
    <name type="scientific">Olea europaea subsp. europaea</name>
    <dbReference type="NCBI Taxonomy" id="158383"/>
    <lineage>
        <taxon>Eukaryota</taxon>
        <taxon>Viridiplantae</taxon>
        <taxon>Streptophyta</taxon>
        <taxon>Embryophyta</taxon>
        <taxon>Tracheophyta</taxon>
        <taxon>Spermatophyta</taxon>
        <taxon>Magnoliopsida</taxon>
        <taxon>eudicotyledons</taxon>
        <taxon>Gunneridae</taxon>
        <taxon>Pentapetalae</taxon>
        <taxon>asterids</taxon>
        <taxon>lamiids</taxon>
        <taxon>Lamiales</taxon>
        <taxon>Oleaceae</taxon>
        <taxon>Oleeae</taxon>
        <taxon>Olea</taxon>
    </lineage>
</organism>
<evidence type="ECO:0000313" key="2">
    <source>
        <dbReference type="EMBL" id="CAA3019033.1"/>
    </source>
</evidence>
<dbReference type="InterPro" id="IPR007573">
    <property type="entry name" value="QWRF"/>
</dbReference>
<name>A0A8S0ULC0_OLEEU</name>
<protein>
    <submittedName>
        <fullName evidence="2">Uncharacterized protein</fullName>
    </submittedName>
</protein>